<evidence type="ECO:0000256" key="1">
    <source>
        <dbReference type="ARBA" id="ARBA00008356"/>
    </source>
</evidence>
<keyword evidence="6" id="KW-1185">Reference proteome</keyword>
<dbReference type="EMBL" id="HG805823">
    <property type="protein sequence ID" value="CDW52464.1"/>
    <property type="molecule type" value="Genomic_DNA"/>
</dbReference>
<sequence>MSATRASEQRKITDFFNTVRYAPLYSPASKRTKIGKSVDYVNQSFSYPRKLQSRTDKEAAGCVNAFQRAEEAKEAKASPNESAEKLASSSSVPQSEEAKDSADSSPSFLITDRNPLYRYGVASNSAGQISKPVAVRSSGTVGGSPSRSLSTILKDSDTKRIRHSIARFDAAKGKLAAVRKRQLTIEPKEAELSPEQKALVNRDLFVDIVSNETDFLLPRHFCQLLCTFRAVDLFSSMMLCRHERPRFNRMRQFVEHVLERKFELKHLGQIKAVYPEAYRFEVQKLNVWNLKAFDQHPTDLFIIPNLHDDLLEIEEKTSPCKCKHKGEDKEEKKEPYSPVKLYIPLSPFKCATPESKKGSPGKVVQMSGYPLHPFRQRLRLEVFRQNLQHRVRLEHRKFLLSLDPPVQLDDFDETKLRRWHPQFPLEDVPEIEPAELPPVAPDVSSVTASEFLEQLLESPADLPDKMINAAKHIGEQRNNEKEVSPSATTSSSPTSSTLNMESIRKLPLAVLRKIKQNIAEKKSKAMFLSNEEIALEKQKSRLLDLANLLKYIYGGEGKTCLKLSILTREVETCFSKLSSSEAKDLLLLLCSTVPEWISVQKFPVSGEFVKIESWNFDETVAAKLNKVVQEAKELLGTNRP</sequence>
<dbReference type="PANTHER" id="PTHR28637:SF1">
    <property type="entry name" value="DNA REPLICATION FACTOR CDT1"/>
    <property type="match status" value="1"/>
</dbReference>
<dbReference type="Pfam" id="PF16679">
    <property type="entry name" value="CDT1_C"/>
    <property type="match status" value="1"/>
</dbReference>
<feature type="region of interest" description="Disordered" evidence="3">
    <location>
        <begin position="73"/>
        <end position="109"/>
    </location>
</feature>
<evidence type="ECO:0000256" key="2">
    <source>
        <dbReference type="ARBA" id="ARBA00023306"/>
    </source>
</evidence>
<dbReference type="GO" id="GO:0071163">
    <property type="term" value="P:DNA replication preinitiation complex assembly"/>
    <property type="evidence" value="ECO:0007669"/>
    <property type="project" value="InterPro"/>
</dbReference>
<dbReference type="SMART" id="SM01075">
    <property type="entry name" value="CDT1"/>
    <property type="match status" value="1"/>
</dbReference>
<keyword evidence="2" id="KW-0131">Cell cycle</keyword>
<dbReference type="GO" id="GO:0000278">
    <property type="term" value="P:mitotic cell cycle"/>
    <property type="evidence" value="ECO:0007669"/>
    <property type="project" value="TreeGrafter"/>
</dbReference>
<feature type="compositionally biased region" description="Low complexity" evidence="3">
    <location>
        <begin position="484"/>
        <end position="497"/>
    </location>
</feature>
<evidence type="ECO:0000313" key="5">
    <source>
        <dbReference type="EMBL" id="CDW52464.1"/>
    </source>
</evidence>
<evidence type="ECO:0000259" key="4">
    <source>
        <dbReference type="SMART" id="SM01075"/>
    </source>
</evidence>
<dbReference type="GO" id="GO:0003677">
    <property type="term" value="F:DNA binding"/>
    <property type="evidence" value="ECO:0007669"/>
    <property type="project" value="InterPro"/>
</dbReference>
<dbReference type="Gene3D" id="1.10.10.1420">
    <property type="entry name" value="DNA replication factor Cdt1, C-terminal WH domain"/>
    <property type="match status" value="1"/>
</dbReference>
<gene>
    <name evidence="5" type="ORF">TTRE_0000072501</name>
</gene>
<dbReference type="AlphaFoldDB" id="A0A077YXG0"/>
<reference evidence="5" key="2">
    <citation type="submission" date="2014-03" db="EMBL/GenBank/DDBJ databases">
        <title>The whipworm genome and dual-species transcriptomics of an intimate host-pathogen interaction.</title>
        <authorList>
            <person name="Foth B.J."/>
            <person name="Tsai I.J."/>
            <person name="Reid A.J."/>
            <person name="Bancroft A.J."/>
            <person name="Nichol S."/>
            <person name="Tracey A."/>
            <person name="Holroyd N."/>
            <person name="Cotton J.A."/>
            <person name="Stanley E.J."/>
            <person name="Zarowiecki M."/>
            <person name="Liu J.Z."/>
            <person name="Huckvale T."/>
            <person name="Cooper P.J."/>
            <person name="Grencis R.K."/>
            <person name="Berriman M."/>
        </authorList>
    </citation>
    <scope>NUCLEOTIDE SEQUENCE [LARGE SCALE GENOMIC DNA]</scope>
</reference>
<proteinExistence type="inferred from homology"/>
<dbReference type="GO" id="GO:0070182">
    <property type="term" value="F:DNA polymerase binding"/>
    <property type="evidence" value="ECO:0007669"/>
    <property type="project" value="TreeGrafter"/>
</dbReference>
<dbReference type="InterPro" id="IPR014939">
    <property type="entry name" value="CDT1_Gemini-bd-like"/>
</dbReference>
<accession>A0A077YXG0</accession>
<dbReference type="GO" id="GO:0000076">
    <property type="term" value="P:DNA replication checkpoint signaling"/>
    <property type="evidence" value="ECO:0007669"/>
    <property type="project" value="TreeGrafter"/>
</dbReference>
<feature type="domain" description="CDT1 Geminin-binding" evidence="4">
    <location>
        <begin position="217"/>
        <end position="438"/>
    </location>
</feature>
<evidence type="ECO:0000256" key="3">
    <source>
        <dbReference type="SAM" id="MobiDB-lite"/>
    </source>
</evidence>
<dbReference type="GO" id="GO:0005634">
    <property type="term" value="C:nucleus"/>
    <property type="evidence" value="ECO:0007669"/>
    <property type="project" value="TreeGrafter"/>
</dbReference>
<dbReference type="GO" id="GO:0030174">
    <property type="term" value="P:regulation of DNA-templated DNA replication initiation"/>
    <property type="evidence" value="ECO:0007669"/>
    <property type="project" value="InterPro"/>
</dbReference>
<dbReference type="InterPro" id="IPR036390">
    <property type="entry name" value="WH_DNA-bd_sf"/>
</dbReference>
<dbReference type="InterPro" id="IPR045173">
    <property type="entry name" value="Cdt1"/>
</dbReference>
<feature type="region of interest" description="Disordered" evidence="3">
    <location>
        <begin position="475"/>
        <end position="499"/>
    </location>
</feature>
<dbReference type="InterPro" id="IPR038090">
    <property type="entry name" value="Cdt1_C_WH_dom_sf"/>
</dbReference>
<dbReference type="PANTHER" id="PTHR28637">
    <property type="entry name" value="DNA REPLICATION FACTOR CDT1"/>
    <property type="match status" value="1"/>
</dbReference>
<dbReference type="STRING" id="36087.A0A077YXG0"/>
<name>A0A077YXG0_TRITR</name>
<dbReference type="InterPro" id="IPR032054">
    <property type="entry name" value="Cdt1_C"/>
</dbReference>
<protein>
    <submittedName>
        <fullName evidence="5">DNA replication factor Cdt1</fullName>
    </submittedName>
</protein>
<evidence type="ECO:0000313" key="6">
    <source>
        <dbReference type="Proteomes" id="UP000030665"/>
    </source>
</evidence>
<dbReference type="SUPFAM" id="SSF46785">
    <property type="entry name" value="Winged helix' DNA-binding domain"/>
    <property type="match status" value="1"/>
</dbReference>
<dbReference type="Proteomes" id="UP000030665">
    <property type="component" value="Unassembled WGS sequence"/>
</dbReference>
<organism evidence="5 6">
    <name type="scientific">Trichuris trichiura</name>
    <name type="common">Whipworm</name>
    <name type="synonym">Trichocephalus trichiurus</name>
    <dbReference type="NCBI Taxonomy" id="36087"/>
    <lineage>
        <taxon>Eukaryota</taxon>
        <taxon>Metazoa</taxon>
        <taxon>Ecdysozoa</taxon>
        <taxon>Nematoda</taxon>
        <taxon>Enoplea</taxon>
        <taxon>Dorylaimia</taxon>
        <taxon>Trichinellida</taxon>
        <taxon>Trichuridae</taxon>
        <taxon>Trichuris</taxon>
    </lineage>
</organism>
<reference evidence="5" key="1">
    <citation type="submission" date="2014-01" db="EMBL/GenBank/DDBJ databases">
        <authorList>
            <person name="Aslett M."/>
        </authorList>
    </citation>
    <scope>NUCLEOTIDE SEQUENCE</scope>
</reference>
<dbReference type="Pfam" id="PF08839">
    <property type="entry name" value="CDT1"/>
    <property type="match status" value="1"/>
</dbReference>
<dbReference type="OrthoDB" id="5915520at2759"/>
<comment type="similarity">
    <text evidence="1">Belongs to the Cdt1 family.</text>
</comment>